<feature type="compositionally biased region" description="Polar residues" evidence="1">
    <location>
        <begin position="53"/>
        <end position="67"/>
    </location>
</feature>
<feature type="region of interest" description="Disordered" evidence="1">
    <location>
        <begin position="26"/>
        <end position="87"/>
    </location>
</feature>
<evidence type="ECO:0000256" key="2">
    <source>
        <dbReference type="SAM" id="SignalP"/>
    </source>
</evidence>
<name>A0A238J5E3_9RHOB</name>
<dbReference type="AlphaFoldDB" id="A0A238J5E3"/>
<feature type="signal peptide" evidence="2">
    <location>
        <begin position="1"/>
        <end position="24"/>
    </location>
</feature>
<gene>
    <name evidence="3" type="ORF">BOA8489_03962</name>
</gene>
<evidence type="ECO:0000313" key="4">
    <source>
        <dbReference type="Proteomes" id="UP000201838"/>
    </source>
</evidence>
<keyword evidence="2" id="KW-0732">Signal</keyword>
<reference evidence="3 4" key="1">
    <citation type="submission" date="2017-05" db="EMBL/GenBank/DDBJ databases">
        <authorList>
            <person name="Song R."/>
            <person name="Chenine A.L."/>
            <person name="Ruprecht R.M."/>
        </authorList>
    </citation>
    <scope>NUCLEOTIDE SEQUENCE [LARGE SCALE GENOMIC DNA]</scope>
    <source>
        <strain evidence="3 4">CECT 8489</strain>
    </source>
</reference>
<accession>A0A238J5E3</accession>
<sequence length="105" mass="9729">MASKNLTVLTALIIGLSLSGPVFAGNHSSTPAASAADARSGNADSAPQGGADTGTSASESASDAGSRNSNGVSDSGASNSDGASGDGLEAACSKVAAQAAAALDC</sequence>
<organism evidence="3 4">
    <name type="scientific">Boseongicola aestuarii</name>
    <dbReference type="NCBI Taxonomy" id="1470561"/>
    <lineage>
        <taxon>Bacteria</taxon>
        <taxon>Pseudomonadati</taxon>
        <taxon>Pseudomonadota</taxon>
        <taxon>Alphaproteobacteria</taxon>
        <taxon>Rhodobacterales</taxon>
        <taxon>Paracoccaceae</taxon>
        <taxon>Boseongicola</taxon>
    </lineage>
</organism>
<protein>
    <submittedName>
        <fullName evidence="3">Uncharacterized protein</fullName>
    </submittedName>
</protein>
<feature type="chain" id="PRO_5012511709" evidence="2">
    <location>
        <begin position="25"/>
        <end position="105"/>
    </location>
</feature>
<feature type="compositionally biased region" description="Low complexity" evidence="1">
    <location>
        <begin position="68"/>
        <end position="87"/>
    </location>
</feature>
<dbReference type="EMBL" id="FXXQ01000032">
    <property type="protein sequence ID" value="SMX25817.1"/>
    <property type="molecule type" value="Genomic_DNA"/>
</dbReference>
<dbReference type="Proteomes" id="UP000201838">
    <property type="component" value="Unassembled WGS sequence"/>
</dbReference>
<proteinExistence type="predicted"/>
<keyword evidence="4" id="KW-1185">Reference proteome</keyword>
<evidence type="ECO:0000256" key="1">
    <source>
        <dbReference type="SAM" id="MobiDB-lite"/>
    </source>
</evidence>
<evidence type="ECO:0000313" key="3">
    <source>
        <dbReference type="EMBL" id="SMX25817.1"/>
    </source>
</evidence>
<feature type="compositionally biased region" description="Low complexity" evidence="1">
    <location>
        <begin position="28"/>
        <end position="46"/>
    </location>
</feature>